<evidence type="ECO:0000313" key="1">
    <source>
        <dbReference type="EMBL" id="AJT61651.1"/>
    </source>
</evidence>
<sequence length="61" mass="6997">MKMSMKFRGAWPETIRQAYQLSSLDDFLELRGFGPLHPGLQMLPPMFPEVAWPSAHGSPFY</sequence>
<proteinExistence type="predicted"/>
<protein>
    <submittedName>
        <fullName evidence="1">Uncharacterized protein</fullName>
    </submittedName>
</protein>
<accession>A0A0D4DCW3</accession>
<reference evidence="1" key="1">
    <citation type="journal article" date="2015" name="Proc. Natl. Acad. Sci. U.S.A.">
        <title>Rhizobial peptidase HrrP cleaves host-encoded signaling peptides and mediates symbiotic compatibility.</title>
        <authorList>
            <person name="Price P.A."/>
            <person name="Tanner H.R."/>
            <person name="Dillon B.A."/>
            <person name="Shabab M."/>
            <person name="Walker G.C."/>
            <person name="Griffitts J.S."/>
        </authorList>
    </citation>
    <scope>NUCLEOTIDE SEQUENCE</scope>
    <source>
        <strain evidence="1">USDA1963</strain>
        <plasmid evidence="1">pHRB800</plasmid>
    </source>
</reference>
<dbReference type="AlphaFoldDB" id="A0A0D4DCW3"/>
<name>A0A0D4DCW3_RHIML</name>
<organism evidence="1">
    <name type="scientific">Rhizobium meliloti</name>
    <name type="common">Ensifer meliloti</name>
    <name type="synonym">Sinorhizobium meliloti</name>
    <dbReference type="NCBI Taxonomy" id="382"/>
    <lineage>
        <taxon>Bacteria</taxon>
        <taxon>Pseudomonadati</taxon>
        <taxon>Pseudomonadota</taxon>
        <taxon>Alphaproteobacteria</taxon>
        <taxon>Hyphomicrobiales</taxon>
        <taxon>Rhizobiaceae</taxon>
        <taxon>Sinorhizobium/Ensifer group</taxon>
        <taxon>Sinorhizobium</taxon>
    </lineage>
</organism>
<keyword evidence="1" id="KW-0614">Plasmid</keyword>
<geneLocation type="plasmid" evidence="1">
    <name>pHRB800</name>
</geneLocation>
<dbReference type="EMBL" id="CP011000">
    <property type="protein sequence ID" value="AJT61651.1"/>
    <property type="molecule type" value="Genomic_DNA"/>
</dbReference>